<sequence>MRSETLPNTAIPVLETERLILRGNRVDDFPALAALWGDIAVVRHISGKPFSPEECWARLMRYVGHWALQGYGFWAIEEKASGRYVGEAGLADFKRDLTPSLDGTPEAGWVLASWAHGKGYATEAVRAVVNWGAEEFGSTPLACIVAAENKASIKVATKCGFREFTRTTYKGGETIIFRKEAGK</sequence>
<dbReference type="InterPro" id="IPR016181">
    <property type="entry name" value="Acyl_CoA_acyltransferase"/>
</dbReference>
<dbReference type="Gene3D" id="3.40.630.30">
    <property type="match status" value="1"/>
</dbReference>
<evidence type="ECO:0000313" key="3">
    <source>
        <dbReference type="Proteomes" id="UP000326202"/>
    </source>
</evidence>
<gene>
    <name evidence="2" type="ORF">FRZ44_04590</name>
</gene>
<protein>
    <submittedName>
        <fullName evidence="2">N-acetyltransferase</fullName>
    </submittedName>
</protein>
<dbReference type="EMBL" id="CP042906">
    <property type="protein sequence ID" value="QEX15179.1"/>
    <property type="molecule type" value="Genomic_DNA"/>
</dbReference>
<reference evidence="2 3" key="1">
    <citation type="submission" date="2019-08" db="EMBL/GenBank/DDBJ databases">
        <title>Hyperibacter terrae gen. nov., sp. nov. and Hyperibacter viscosus sp. nov., two new members in the family Rhodospirillaceae isolated from the rhizosphere of Hypericum perforatum.</title>
        <authorList>
            <person name="Noviana Z."/>
        </authorList>
    </citation>
    <scope>NUCLEOTIDE SEQUENCE [LARGE SCALE GENOMIC DNA]</scope>
    <source>
        <strain evidence="2 3">R5913</strain>
    </source>
</reference>
<proteinExistence type="predicted"/>
<dbReference type="GO" id="GO:0016747">
    <property type="term" value="F:acyltransferase activity, transferring groups other than amino-acyl groups"/>
    <property type="evidence" value="ECO:0007669"/>
    <property type="project" value="InterPro"/>
</dbReference>
<dbReference type="PROSITE" id="PS51186">
    <property type="entry name" value="GNAT"/>
    <property type="match status" value="1"/>
</dbReference>
<feature type="domain" description="N-acetyltransferase" evidence="1">
    <location>
        <begin position="19"/>
        <end position="182"/>
    </location>
</feature>
<dbReference type="PANTHER" id="PTHR43792">
    <property type="entry name" value="GNAT FAMILY, PUTATIVE (AFU_ORTHOLOGUE AFUA_3G00765)-RELATED-RELATED"/>
    <property type="match status" value="1"/>
</dbReference>
<dbReference type="PANTHER" id="PTHR43792:SF16">
    <property type="entry name" value="N-ACETYLTRANSFERASE DOMAIN-CONTAINING PROTEIN"/>
    <property type="match status" value="1"/>
</dbReference>
<organism evidence="2 3">
    <name type="scientific">Hypericibacter terrae</name>
    <dbReference type="NCBI Taxonomy" id="2602015"/>
    <lineage>
        <taxon>Bacteria</taxon>
        <taxon>Pseudomonadati</taxon>
        <taxon>Pseudomonadota</taxon>
        <taxon>Alphaproteobacteria</taxon>
        <taxon>Rhodospirillales</taxon>
        <taxon>Dongiaceae</taxon>
        <taxon>Hypericibacter</taxon>
    </lineage>
</organism>
<accession>A0A5J6MCQ9</accession>
<evidence type="ECO:0000313" key="2">
    <source>
        <dbReference type="EMBL" id="QEX15179.1"/>
    </source>
</evidence>
<dbReference type="KEGG" id="htq:FRZ44_04590"/>
<dbReference type="AlphaFoldDB" id="A0A5J6MCQ9"/>
<evidence type="ECO:0000259" key="1">
    <source>
        <dbReference type="PROSITE" id="PS51186"/>
    </source>
</evidence>
<dbReference type="RefSeq" id="WP_225308513.1">
    <property type="nucleotide sequence ID" value="NZ_CP042906.1"/>
</dbReference>
<dbReference type="InterPro" id="IPR000182">
    <property type="entry name" value="GNAT_dom"/>
</dbReference>
<keyword evidence="2" id="KW-0808">Transferase</keyword>
<name>A0A5J6MCQ9_9PROT</name>
<dbReference type="Proteomes" id="UP000326202">
    <property type="component" value="Chromosome"/>
</dbReference>
<dbReference type="InterPro" id="IPR051531">
    <property type="entry name" value="N-acetyltransferase"/>
</dbReference>
<dbReference type="Pfam" id="PF13302">
    <property type="entry name" value="Acetyltransf_3"/>
    <property type="match status" value="1"/>
</dbReference>
<dbReference type="SUPFAM" id="SSF55729">
    <property type="entry name" value="Acyl-CoA N-acyltransferases (Nat)"/>
    <property type="match status" value="1"/>
</dbReference>
<keyword evidence="3" id="KW-1185">Reference proteome</keyword>